<accession>E0UEQ0</accession>
<protein>
    <recommendedName>
        <fullName evidence="3">Recombinase family protein</fullName>
    </recommendedName>
</protein>
<evidence type="ECO:0000313" key="2">
    <source>
        <dbReference type="Proteomes" id="UP000008206"/>
    </source>
</evidence>
<dbReference type="STRING" id="497965.Cyan7822_4714"/>
<dbReference type="HOGENOM" id="CLU_388705_0_0_3"/>
<proteinExistence type="predicted"/>
<dbReference type="Proteomes" id="UP000008206">
    <property type="component" value="Chromosome"/>
</dbReference>
<dbReference type="RefSeq" id="WP_013324658.1">
    <property type="nucleotide sequence ID" value="NC_014501.1"/>
</dbReference>
<dbReference type="AlphaFoldDB" id="E0UEQ0"/>
<organism evidence="1 2">
    <name type="scientific">Gloeothece verrucosa (strain PCC 7822)</name>
    <name type="common">Cyanothece sp. (strain PCC 7822)</name>
    <dbReference type="NCBI Taxonomy" id="497965"/>
    <lineage>
        <taxon>Bacteria</taxon>
        <taxon>Bacillati</taxon>
        <taxon>Cyanobacteriota</taxon>
        <taxon>Cyanophyceae</taxon>
        <taxon>Oscillatoriophycideae</taxon>
        <taxon>Chroococcales</taxon>
        <taxon>Aphanothecaceae</taxon>
        <taxon>Gloeothece</taxon>
        <taxon>Gloeothece verrucosa</taxon>
    </lineage>
</organism>
<dbReference type="OrthoDB" id="445799at2"/>
<gene>
    <name evidence="1" type="ordered locus">Cyan7822_4714</name>
</gene>
<dbReference type="SUPFAM" id="SSF52540">
    <property type="entry name" value="P-loop containing nucleoside triphosphate hydrolases"/>
    <property type="match status" value="1"/>
</dbReference>
<sequence>MFLLSIWITGPTRSGKTTRLVNHFRAWVKEKLFVSISHDQTPKPPQPSASSVLILAANDDNSRNLSEQLSVAVSGSFPVNSKTPLGFIRDEVILFWPLLFEMLNLKAQFPIWLRPETELELATRLWRPYLEQSYLKGAAVSESRFVEKTLDLLHLAGAATIAAEQIPAILEQGLEESVIRHQWPGVIRPEQLSDLYSRSSNGEDNEAKRLGKLILEWVQWTLERGLISYGTVYELYWRYLLPNPKYQYHLTRRYQAIFADDVDDYPAITRELFQFLLNKGAFGVFTYNPDGQVRLGLGADPNYLAGLASGCEIEELSSLGELADLSATLVQMVTETFYITSFPHAIQSIQTTSRAQMLRKTAEVIIDLVKGGKAKPSEIAIIAPGLDEIGRYVLKEILTAGGVPVELLNEQRPLIASPLIRALLTLLGLVYQGLGRLVLRDDIAEMLVILSRKPQEGETPTDRKLMPHIDPVRAGLIADFCYHIDPEKPYLLTVETFPRWDRLGLKATSAYNMIREWIENTKILLQQQRTPPISVLDQAIKKFVGNGSYLPYNQLSELRELMETAQHFWEIERRVRQYEPVAEFPSNAIAQFIQLLRRGTITANPSPLRYFGNKPEAVSIANIFQYRSLRSFHPWQFWLDAGSNLWEKGGAATLFAAPLFLQEWSGRQISSEDDLDINQARLVRILKDLLGRVGEGIFLCHSDLGVTGTEQTGPLLPLVHSSKQIVLDTEQNKLSEINA</sequence>
<reference evidence="2" key="1">
    <citation type="journal article" date="2011" name="MBio">
        <title>Novel metabolic attributes of the genus Cyanothece, comprising a group of unicellular nitrogen-fixing Cyanobacteria.</title>
        <authorList>
            <person name="Bandyopadhyay A."/>
            <person name="Elvitigala T."/>
            <person name="Welsh E."/>
            <person name="Stockel J."/>
            <person name="Liberton M."/>
            <person name="Min H."/>
            <person name="Sherman L.A."/>
            <person name="Pakrasi H.B."/>
        </authorList>
    </citation>
    <scope>NUCLEOTIDE SEQUENCE [LARGE SCALE GENOMIC DNA]</scope>
    <source>
        <strain evidence="2">PCC 7822</strain>
    </source>
</reference>
<evidence type="ECO:0008006" key="3">
    <source>
        <dbReference type="Google" id="ProtNLM"/>
    </source>
</evidence>
<dbReference type="InterPro" id="IPR027417">
    <property type="entry name" value="P-loop_NTPase"/>
</dbReference>
<evidence type="ECO:0000313" key="1">
    <source>
        <dbReference type="EMBL" id="ADN16618.1"/>
    </source>
</evidence>
<dbReference type="KEGG" id="cyj:Cyan7822_4714"/>
<keyword evidence="2" id="KW-1185">Reference proteome</keyword>
<name>E0UEQ0_GLOV7</name>
<dbReference type="EMBL" id="CP002198">
    <property type="protein sequence ID" value="ADN16618.1"/>
    <property type="molecule type" value="Genomic_DNA"/>
</dbReference>
<dbReference type="eggNOG" id="COG0572">
    <property type="taxonomic scope" value="Bacteria"/>
</dbReference>